<organism evidence="3">
    <name type="scientific">Cyprideis torosa</name>
    <dbReference type="NCBI Taxonomy" id="163714"/>
    <lineage>
        <taxon>Eukaryota</taxon>
        <taxon>Metazoa</taxon>
        <taxon>Ecdysozoa</taxon>
        <taxon>Arthropoda</taxon>
        <taxon>Crustacea</taxon>
        <taxon>Oligostraca</taxon>
        <taxon>Ostracoda</taxon>
        <taxon>Podocopa</taxon>
        <taxon>Podocopida</taxon>
        <taxon>Cytherocopina</taxon>
        <taxon>Cytheroidea</taxon>
        <taxon>Cytherideidae</taxon>
        <taxon>Cyprideis</taxon>
    </lineage>
</organism>
<dbReference type="InterPro" id="IPR010565">
    <property type="entry name" value="Muskelin_N"/>
</dbReference>
<dbReference type="SUPFAM" id="SSF49785">
    <property type="entry name" value="Galactose-binding domain-like"/>
    <property type="match status" value="1"/>
</dbReference>
<dbReference type="InterPro" id="IPR006594">
    <property type="entry name" value="LisH"/>
</dbReference>
<evidence type="ECO:0000259" key="2">
    <source>
        <dbReference type="Pfam" id="PF06588"/>
    </source>
</evidence>
<dbReference type="Pfam" id="PF06588">
    <property type="entry name" value="Muskelin_N"/>
    <property type="match status" value="1"/>
</dbReference>
<dbReference type="InterPro" id="IPR006652">
    <property type="entry name" value="Kelch_1"/>
</dbReference>
<feature type="region of interest" description="Disordered" evidence="1">
    <location>
        <begin position="1"/>
        <end position="26"/>
    </location>
</feature>
<feature type="domain" description="Muskelin N-terminal" evidence="2">
    <location>
        <begin position="40"/>
        <end position="233"/>
    </location>
</feature>
<dbReference type="SMART" id="SM00612">
    <property type="entry name" value="Kelch"/>
    <property type="match status" value="1"/>
</dbReference>
<dbReference type="PROSITE" id="PS50896">
    <property type="entry name" value="LISH"/>
    <property type="match status" value="1"/>
</dbReference>
<dbReference type="SUPFAM" id="SSF117281">
    <property type="entry name" value="Kelch motif"/>
    <property type="match status" value="1"/>
</dbReference>
<dbReference type="OrthoDB" id="10052615at2759"/>
<dbReference type="InterPro" id="IPR052456">
    <property type="entry name" value="CTLH_complex_component"/>
</dbReference>
<dbReference type="AlphaFoldDB" id="A0A7R8W736"/>
<dbReference type="Pfam" id="PF24681">
    <property type="entry name" value="Kelch_KLHDC2_KLHL20_DRC7"/>
    <property type="match status" value="1"/>
</dbReference>
<accession>A0A7R8W736</accession>
<dbReference type="PANTHER" id="PTHR15526">
    <property type="entry name" value="MUSKELIN"/>
    <property type="match status" value="1"/>
</dbReference>
<feature type="compositionally biased region" description="Low complexity" evidence="1">
    <location>
        <begin position="1"/>
        <end position="10"/>
    </location>
</feature>
<dbReference type="Gene3D" id="2.120.10.80">
    <property type="entry name" value="Kelch-type beta propeller"/>
    <property type="match status" value="2"/>
</dbReference>
<evidence type="ECO:0000256" key="1">
    <source>
        <dbReference type="SAM" id="MobiDB-lite"/>
    </source>
</evidence>
<proteinExistence type="predicted"/>
<dbReference type="InterPro" id="IPR015915">
    <property type="entry name" value="Kelch-typ_b-propeller"/>
</dbReference>
<evidence type="ECO:0000313" key="3">
    <source>
        <dbReference type="EMBL" id="CAD7224080.1"/>
    </source>
</evidence>
<reference evidence="3" key="1">
    <citation type="submission" date="2020-11" db="EMBL/GenBank/DDBJ databases">
        <authorList>
            <person name="Tran Van P."/>
        </authorList>
    </citation>
    <scope>NUCLEOTIDE SEQUENCE</scope>
</reference>
<dbReference type="EMBL" id="OB660304">
    <property type="protein sequence ID" value="CAD7224080.1"/>
    <property type="molecule type" value="Genomic_DNA"/>
</dbReference>
<sequence>MAAASSSPSPLRATPGAASCPRSDPSLKVTASALPQSSESVLPYSIFYFTSQSGTYTAEKIKEDNPRDQDSRWSAKSNHHPQYIVLKLDYPAVVKRIRFGKFEKAHVCNIKRFRVDGGMTESCEVPLLEAGLSNNSKQEVFNLKHTMYGKMFPCSFIKITPLQAFGPNFNYSIWFVELTGIYEPAVVEPCLSWYHSARSIEAVRLCLKHFRQRGYADSFDALLRDSGIQLEHPVLTELHSSLVERGDFEATERILERCVEQGMMDKFLVNQELTPIWTEITGCGPRPGMRGGHQMCIDPDEKKMYLFGGWDGSQDLADFWVYDIESNQWTCLSQNTEMEGGPSARSCHKMVLDPIRKQLFSLGRYVDIQSMCDENEPPTIDFYVYDINTARWTIITDNTASMGGPGLLFDHQMCLDPDKRVIYVLGGKILARSSPARRPADSSLSGLFSYEIPTNTWREIRTDSNHSTPGKGEVWSRYGHSMCFHTGERKLYTFAGTRSMKEHLNDFFAYDLEKDELEEVDASRSEEAPEAGVTQRATIDTDSNRIHMLCGMPKGKDRQLEGAGNSLWIFYLDEALTQAASAAGKWSCVYRSSTRKNAISSPEPCPRYAHQFVYDHINKVHYLFGGNPGTEKNNKTRLDDFWSLQLCRLSKREAVRQCLLAIRKQRYLELCSSDPFAAMHYLQSSYAQVVDRNSPSELDALHLLPRHLFESISSEDAAARKTEGREGVFSALGAFFPEEYTQPKGNLVDLVKI</sequence>
<dbReference type="GO" id="GO:0005737">
    <property type="term" value="C:cytoplasm"/>
    <property type="evidence" value="ECO:0007669"/>
    <property type="project" value="TreeGrafter"/>
</dbReference>
<dbReference type="PANTHER" id="PTHR15526:SF5">
    <property type="entry name" value="MUSKELIN"/>
    <property type="match status" value="1"/>
</dbReference>
<dbReference type="Gene3D" id="2.60.120.260">
    <property type="entry name" value="Galactose-binding domain-like"/>
    <property type="match status" value="1"/>
</dbReference>
<gene>
    <name evidence="3" type="ORF">CTOB1V02_LOCUS2050</name>
</gene>
<dbReference type="InterPro" id="IPR008979">
    <property type="entry name" value="Galactose-bd-like_sf"/>
</dbReference>
<name>A0A7R8W736_9CRUS</name>
<protein>
    <recommendedName>
        <fullName evidence="2">Muskelin N-terminal domain-containing protein</fullName>
    </recommendedName>
</protein>